<keyword evidence="3" id="KW-1185">Reference proteome</keyword>
<feature type="transmembrane region" description="Helical" evidence="1">
    <location>
        <begin position="27"/>
        <end position="48"/>
    </location>
</feature>
<dbReference type="RefSeq" id="WP_317996220.1">
    <property type="nucleotide sequence ID" value="NZ_AP025523.1"/>
</dbReference>
<dbReference type="AlphaFoldDB" id="A0AAN2C927"/>
<sequence length="75" mass="7897">MAFPDFARLLRASNIRVGDFRARGAPAILIGVSAVVLSAGTVRVLALAAPSLTDVLREATKLAAVVRGDQRRLTP</sequence>
<accession>A0AAN2C927</accession>
<proteinExistence type="predicted"/>
<dbReference type="EMBL" id="AP025523">
    <property type="protein sequence ID" value="BDE05157.1"/>
    <property type="molecule type" value="Genomic_DNA"/>
</dbReference>
<evidence type="ECO:0000313" key="3">
    <source>
        <dbReference type="Proteomes" id="UP001317532"/>
    </source>
</evidence>
<gene>
    <name evidence="2" type="ORF">WPS_04330</name>
</gene>
<evidence type="ECO:0000313" key="2">
    <source>
        <dbReference type="EMBL" id="BDE05157.1"/>
    </source>
</evidence>
<reference evidence="2 3" key="1">
    <citation type="journal article" date="2022" name="ISME Commun">
        <title>Vulcanimicrobium alpinus gen. nov. sp. nov., the first cultivated representative of the candidate phylum 'Eremiobacterota', is a metabolically versatile aerobic anoxygenic phototroph.</title>
        <authorList>
            <person name="Yabe S."/>
            <person name="Muto K."/>
            <person name="Abe K."/>
            <person name="Yokota A."/>
            <person name="Staudigel H."/>
            <person name="Tebo B.M."/>
        </authorList>
    </citation>
    <scope>NUCLEOTIDE SEQUENCE [LARGE SCALE GENOMIC DNA]</scope>
    <source>
        <strain evidence="2 3">WC8-2</strain>
    </source>
</reference>
<keyword evidence="1" id="KW-0472">Membrane</keyword>
<name>A0AAN2C927_UNVUL</name>
<dbReference type="Proteomes" id="UP001317532">
    <property type="component" value="Chromosome"/>
</dbReference>
<evidence type="ECO:0000256" key="1">
    <source>
        <dbReference type="SAM" id="Phobius"/>
    </source>
</evidence>
<protein>
    <submittedName>
        <fullName evidence="2">Uncharacterized protein</fullName>
    </submittedName>
</protein>
<organism evidence="2 3">
    <name type="scientific">Vulcanimicrobium alpinum</name>
    <dbReference type="NCBI Taxonomy" id="3016050"/>
    <lineage>
        <taxon>Bacteria</taxon>
        <taxon>Bacillati</taxon>
        <taxon>Vulcanimicrobiota</taxon>
        <taxon>Vulcanimicrobiia</taxon>
        <taxon>Vulcanimicrobiales</taxon>
        <taxon>Vulcanimicrobiaceae</taxon>
        <taxon>Vulcanimicrobium</taxon>
    </lineage>
</organism>
<keyword evidence="1" id="KW-0812">Transmembrane</keyword>
<keyword evidence="1" id="KW-1133">Transmembrane helix</keyword>
<dbReference type="KEGG" id="vab:WPS_04330"/>